<dbReference type="Gene3D" id="1.10.630.10">
    <property type="entry name" value="Cytochrome P450"/>
    <property type="match status" value="1"/>
</dbReference>
<dbReference type="InterPro" id="IPR001128">
    <property type="entry name" value="Cyt_P450"/>
</dbReference>
<dbReference type="GO" id="GO:0004497">
    <property type="term" value="F:monooxygenase activity"/>
    <property type="evidence" value="ECO:0007669"/>
    <property type="project" value="UniProtKB-KW"/>
</dbReference>
<dbReference type="CDD" id="cd11051">
    <property type="entry name" value="CYP59-like"/>
    <property type="match status" value="1"/>
</dbReference>
<dbReference type="EMBL" id="KV744852">
    <property type="protein sequence ID" value="OCK83786.1"/>
    <property type="molecule type" value="Genomic_DNA"/>
</dbReference>
<keyword evidence="7" id="KW-0503">Monooxygenase</keyword>
<dbReference type="InterPro" id="IPR050121">
    <property type="entry name" value="Cytochrome_P450_monoxygenase"/>
</dbReference>
<dbReference type="InterPro" id="IPR002401">
    <property type="entry name" value="Cyt_P450_E_grp-I"/>
</dbReference>
<accession>A0A8E2EHA9</accession>
<dbReference type="SUPFAM" id="SSF48264">
    <property type="entry name" value="Cytochrome P450"/>
    <property type="match status" value="1"/>
</dbReference>
<keyword evidence="4 8" id="KW-0479">Metal-binding</keyword>
<evidence type="ECO:0000256" key="6">
    <source>
        <dbReference type="ARBA" id="ARBA00023004"/>
    </source>
</evidence>
<name>A0A8E2EHA9_9PEZI</name>
<dbReference type="PRINTS" id="PR00463">
    <property type="entry name" value="EP450I"/>
</dbReference>
<feature type="binding site" description="axial binding residue" evidence="8">
    <location>
        <position position="420"/>
    </location>
    <ligand>
        <name>heme</name>
        <dbReference type="ChEBI" id="CHEBI:30413"/>
    </ligand>
    <ligandPart>
        <name>Fe</name>
        <dbReference type="ChEBI" id="CHEBI:18248"/>
    </ligandPart>
</feature>
<dbReference type="GO" id="GO:0020037">
    <property type="term" value="F:heme binding"/>
    <property type="evidence" value="ECO:0007669"/>
    <property type="project" value="InterPro"/>
</dbReference>
<reference evidence="9 10" key="1">
    <citation type="journal article" date="2016" name="Nat. Commun.">
        <title>Ectomycorrhizal ecology is imprinted in the genome of the dominant symbiotic fungus Cenococcum geophilum.</title>
        <authorList>
            <consortium name="DOE Joint Genome Institute"/>
            <person name="Peter M."/>
            <person name="Kohler A."/>
            <person name="Ohm R.A."/>
            <person name="Kuo A."/>
            <person name="Krutzmann J."/>
            <person name="Morin E."/>
            <person name="Arend M."/>
            <person name="Barry K.W."/>
            <person name="Binder M."/>
            <person name="Choi C."/>
            <person name="Clum A."/>
            <person name="Copeland A."/>
            <person name="Grisel N."/>
            <person name="Haridas S."/>
            <person name="Kipfer T."/>
            <person name="LaButti K."/>
            <person name="Lindquist E."/>
            <person name="Lipzen A."/>
            <person name="Maire R."/>
            <person name="Meier B."/>
            <person name="Mihaltcheva S."/>
            <person name="Molinier V."/>
            <person name="Murat C."/>
            <person name="Poggeler S."/>
            <person name="Quandt C.A."/>
            <person name="Sperisen C."/>
            <person name="Tritt A."/>
            <person name="Tisserant E."/>
            <person name="Crous P.W."/>
            <person name="Henrissat B."/>
            <person name="Nehls U."/>
            <person name="Egli S."/>
            <person name="Spatafora J.W."/>
            <person name="Grigoriev I.V."/>
            <person name="Martin F.M."/>
        </authorList>
    </citation>
    <scope>NUCLEOTIDE SEQUENCE [LARGE SCALE GENOMIC DNA]</scope>
    <source>
        <strain evidence="9 10">CBS 459.81</strain>
    </source>
</reference>
<dbReference type="OrthoDB" id="10029320at2759"/>
<evidence type="ECO:0000256" key="4">
    <source>
        <dbReference type="ARBA" id="ARBA00022723"/>
    </source>
</evidence>
<keyword evidence="10" id="KW-1185">Reference proteome</keyword>
<evidence type="ECO:0000256" key="5">
    <source>
        <dbReference type="ARBA" id="ARBA00023002"/>
    </source>
</evidence>
<evidence type="ECO:0000313" key="10">
    <source>
        <dbReference type="Proteomes" id="UP000250266"/>
    </source>
</evidence>
<keyword evidence="3 8" id="KW-0349">Heme</keyword>
<evidence type="ECO:0000256" key="3">
    <source>
        <dbReference type="ARBA" id="ARBA00022617"/>
    </source>
</evidence>
<evidence type="ECO:0000256" key="1">
    <source>
        <dbReference type="ARBA" id="ARBA00001971"/>
    </source>
</evidence>
<comment type="pathway">
    <text evidence="2">Secondary metabolite biosynthesis.</text>
</comment>
<dbReference type="PANTHER" id="PTHR24305:SF107">
    <property type="entry name" value="P450, PUTATIVE (EUROFUNG)-RELATED"/>
    <property type="match status" value="1"/>
</dbReference>
<keyword evidence="6 8" id="KW-0408">Iron</keyword>
<evidence type="ECO:0000256" key="7">
    <source>
        <dbReference type="ARBA" id="ARBA00023033"/>
    </source>
</evidence>
<comment type="cofactor">
    <cofactor evidence="1 8">
        <name>heme</name>
        <dbReference type="ChEBI" id="CHEBI:30413"/>
    </cofactor>
</comment>
<dbReference type="PRINTS" id="PR00385">
    <property type="entry name" value="P450"/>
</dbReference>
<dbReference type="InterPro" id="IPR036396">
    <property type="entry name" value="Cyt_P450_sf"/>
</dbReference>
<gene>
    <name evidence="9" type="ORF">K432DRAFT_321559</name>
</gene>
<keyword evidence="5" id="KW-0560">Oxidoreductase</keyword>
<dbReference type="Pfam" id="PF00067">
    <property type="entry name" value="p450"/>
    <property type="match status" value="1"/>
</dbReference>
<dbReference type="GO" id="GO:0016705">
    <property type="term" value="F:oxidoreductase activity, acting on paired donors, with incorporation or reduction of molecular oxygen"/>
    <property type="evidence" value="ECO:0007669"/>
    <property type="project" value="InterPro"/>
</dbReference>
<dbReference type="GO" id="GO:0005506">
    <property type="term" value="F:iron ion binding"/>
    <property type="evidence" value="ECO:0007669"/>
    <property type="project" value="InterPro"/>
</dbReference>
<evidence type="ECO:0000256" key="2">
    <source>
        <dbReference type="ARBA" id="ARBA00005179"/>
    </source>
</evidence>
<evidence type="ECO:0000256" key="8">
    <source>
        <dbReference type="PIRSR" id="PIRSR602401-1"/>
    </source>
</evidence>
<dbReference type="AlphaFoldDB" id="A0A8E2EHA9"/>
<evidence type="ECO:0000313" key="9">
    <source>
        <dbReference type="EMBL" id="OCK83786.1"/>
    </source>
</evidence>
<dbReference type="PANTHER" id="PTHR24305">
    <property type="entry name" value="CYTOCHROME P450"/>
    <property type="match status" value="1"/>
</dbReference>
<dbReference type="Proteomes" id="UP000250266">
    <property type="component" value="Unassembled WGS sequence"/>
</dbReference>
<sequence>MGKYRQTKPVRVHPHLFPNFLTEDYDLPPVYYVDLYPLSSPLLVIHDPEIAQDIAANSGMKKHPTLKDYIKPLGGENNMITMEGAAWKKWRSIFNPGFSSSYLMTQVPAIVDCVLDFASILDEYAEKNKLFRLEEALTRLTIDIIGKVIIDHDFKSQRSRNAFVELIRAQIAWLPNSQSLNPFHIWNPLRPIMYWLNTRRLDAYIGKILDDRFSTHSATDSKSRKQKISIDLALETYFKENNHNATGPDNLVMDAEFRQYAIDNFKLLIFAGHDTTSSTVCYAYHLLSKSPSALAAIRAEHDAVFGTNPLAAAEILKNSPHLINKLEYTLAVVREVLRLFPPASTVRIGREGYFVKDPVTGKMLPTEGFLIWVHAIGMHRSPRLWGPDVHSFVPERFLPENSSKVPPNAWRPFEKGPRNCIGQELALLEVKIILVLTLRMFDVRAAYGELDKLSGDGSLWAKDKAGRKGVQETWGEEAYQVLLASAKPREGMPARARRREF</sequence>
<protein>
    <submittedName>
        <fullName evidence="9">Cytochrome P450</fullName>
    </submittedName>
</protein>
<organism evidence="9 10">
    <name type="scientific">Lepidopterella palustris CBS 459.81</name>
    <dbReference type="NCBI Taxonomy" id="1314670"/>
    <lineage>
        <taxon>Eukaryota</taxon>
        <taxon>Fungi</taxon>
        <taxon>Dikarya</taxon>
        <taxon>Ascomycota</taxon>
        <taxon>Pezizomycotina</taxon>
        <taxon>Dothideomycetes</taxon>
        <taxon>Pleosporomycetidae</taxon>
        <taxon>Mytilinidiales</taxon>
        <taxon>Argynnaceae</taxon>
        <taxon>Lepidopterella</taxon>
    </lineage>
</organism>
<proteinExistence type="predicted"/>